<dbReference type="Proteomes" id="UP000017126">
    <property type="component" value="Unassembled WGS sequence"/>
</dbReference>
<protein>
    <recommendedName>
        <fullName evidence="3">Transposase</fullName>
    </recommendedName>
</protein>
<dbReference type="EMBL" id="AXOL01000007">
    <property type="protein sequence ID" value="ERT51602.1"/>
    <property type="molecule type" value="Genomic_DNA"/>
</dbReference>
<dbReference type="InterPro" id="IPR009057">
    <property type="entry name" value="Homeodomain-like_sf"/>
</dbReference>
<name>A0AAV3L6F0_ENTFC</name>
<dbReference type="RefSeq" id="WP_002341888.1">
    <property type="nucleotide sequence ID" value="NZ_KI518299.1"/>
</dbReference>
<reference evidence="1 2" key="1">
    <citation type="submission" date="2013-09" db="EMBL/GenBank/DDBJ databases">
        <title>The Genome Sequence of Enterococcus faecium 10/96A.</title>
        <authorList>
            <consortium name="The Broad Institute Genome Sequencing Platform"/>
            <consortium name="The Broad Institute Genome Sequencing Center for Infectious Disease"/>
            <person name="Earl A.M."/>
            <person name="Gilmore M.S."/>
            <person name="Lebreton F."/>
            <person name="Courvalin P."/>
            <person name="Walker B."/>
            <person name="Young S.K."/>
            <person name="Zeng Q."/>
            <person name="Gargeya S."/>
            <person name="Fitzgerald M."/>
            <person name="Haas B."/>
            <person name="Abouelleil A."/>
            <person name="Alvarado L."/>
            <person name="Arachchi H.M."/>
            <person name="Berlin A.M."/>
            <person name="Chapman S.B."/>
            <person name="Dewar J."/>
            <person name="Goldberg J."/>
            <person name="Griggs A."/>
            <person name="Gujja S."/>
            <person name="Hansen M."/>
            <person name="Howarth C."/>
            <person name="Imamovic A."/>
            <person name="Larimer J."/>
            <person name="McCowan C."/>
            <person name="Murphy C."/>
            <person name="Neiman D."/>
            <person name="Pearson M."/>
            <person name="Priest M."/>
            <person name="Roberts A."/>
            <person name="Saif S."/>
            <person name="Shea T."/>
            <person name="Sisk P."/>
            <person name="Sykes S."/>
            <person name="Wortman J."/>
            <person name="Nusbaum C."/>
            <person name="Birren B."/>
        </authorList>
    </citation>
    <scope>NUCLEOTIDE SEQUENCE [LARGE SCALE GENOMIC DNA]</scope>
    <source>
        <strain evidence="1 2">10/96A</strain>
    </source>
</reference>
<organism evidence="1 2">
    <name type="scientific">Enterococcus faecium 10/96A</name>
    <dbReference type="NCBI Taxonomy" id="1391465"/>
    <lineage>
        <taxon>Bacteria</taxon>
        <taxon>Bacillati</taxon>
        <taxon>Bacillota</taxon>
        <taxon>Bacilli</taxon>
        <taxon>Lactobacillales</taxon>
        <taxon>Enterococcaceae</taxon>
        <taxon>Enterococcus</taxon>
    </lineage>
</organism>
<evidence type="ECO:0008006" key="3">
    <source>
        <dbReference type="Google" id="ProtNLM"/>
    </source>
</evidence>
<accession>A0AAV3L6F0</accession>
<sequence>METERQIRELEKAMNTTDNRRLYERFLAVKLVLEGHTRKEAGHTIGRDEHTVSHYVKNYCHNGIQGLVSKKQSGRPSRLTDEQEAELVQIVAYHTPEEVGFKSRANWTLAIVCDLILREWSYGYTQKGVADLHNFPPRYYEYPGGVIACVTAYANLQHRSKWLSSKK</sequence>
<proteinExistence type="predicted"/>
<evidence type="ECO:0000313" key="1">
    <source>
        <dbReference type="EMBL" id="ERT51602.1"/>
    </source>
</evidence>
<dbReference type="Pfam" id="PF13565">
    <property type="entry name" value="HTH_32"/>
    <property type="match status" value="1"/>
</dbReference>
<comment type="caution">
    <text evidence="1">The sequence shown here is derived from an EMBL/GenBank/DDBJ whole genome shotgun (WGS) entry which is preliminary data.</text>
</comment>
<dbReference type="AlphaFoldDB" id="A0AAV3L6F0"/>
<dbReference type="SUPFAM" id="SSF46689">
    <property type="entry name" value="Homeodomain-like"/>
    <property type="match status" value="1"/>
</dbReference>
<gene>
    <name evidence="1" type="ORF">O991_00470</name>
</gene>
<evidence type="ECO:0000313" key="2">
    <source>
        <dbReference type="Proteomes" id="UP000017126"/>
    </source>
</evidence>